<dbReference type="Pfam" id="PF04616">
    <property type="entry name" value="Glyco_hydro_43"/>
    <property type="match status" value="1"/>
</dbReference>
<name>A0ABT4TE89_9ACTN</name>
<feature type="region of interest" description="Disordered" evidence="6">
    <location>
        <begin position="29"/>
        <end position="56"/>
    </location>
</feature>
<evidence type="ECO:0000256" key="1">
    <source>
        <dbReference type="ARBA" id="ARBA00004834"/>
    </source>
</evidence>
<dbReference type="PROSITE" id="PS51257">
    <property type="entry name" value="PROKAR_LIPOPROTEIN"/>
    <property type="match status" value="1"/>
</dbReference>
<reference evidence="8" key="1">
    <citation type="submission" date="2023-01" db="EMBL/GenBank/DDBJ databases">
        <title>Draft genome sequence of Nocardiopsis sp. LSu2-4 isolated from halophytes.</title>
        <authorList>
            <person name="Duangmal K."/>
            <person name="Chantavorakit T."/>
        </authorList>
    </citation>
    <scope>NUCLEOTIDE SEQUENCE</scope>
    <source>
        <strain evidence="8">LSu2-4</strain>
    </source>
</reference>
<feature type="compositionally biased region" description="Low complexity" evidence="6">
    <location>
        <begin position="29"/>
        <end position="40"/>
    </location>
</feature>
<dbReference type="InterPro" id="IPR050727">
    <property type="entry name" value="GH43_arabinanases"/>
</dbReference>
<dbReference type="SUPFAM" id="SSF75005">
    <property type="entry name" value="Arabinanase/levansucrase/invertase"/>
    <property type="match status" value="1"/>
</dbReference>
<organism evidence="8 9">
    <name type="scientific">Nocardiopsis suaedae</name>
    <dbReference type="NCBI Taxonomy" id="3018444"/>
    <lineage>
        <taxon>Bacteria</taxon>
        <taxon>Bacillati</taxon>
        <taxon>Actinomycetota</taxon>
        <taxon>Actinomycetes</taxon>
        <taxon>Streptosporangiales</taxon>
        <taxon>Nocardiopsidaceae</taxon>
        <taxon>Nocardiopsis</taxon>
    </lineage>
</organism>
<dbReference type="PANTHER" id="PTHR43301">
    <property type="entry name" value="ARABINAN ENDO-1,5-ALPHA-L-ARABINOSIDASE"/>
    <property type="match status" value="1"/>
</dbReference>
<evidence type="ECO:0000313" key="8">
    <source>
        <dbReference type="EMBL" id="MDA2803013.1"/>
    </source>
</evidence>
<dbReference type="EMBL" id="JAQFWP010000001">
    <property type="protein sequence ID" value="MDA2803013.1"/>
    <property type="molecule type" value="Genomic_DNA"/>
</dbReference>
<proteinExistence type="inferred from homology"/>
<evidence type="ECO:0000256" key="5">
    <source>
        <dbReference type="PIRNR" id="PIRNR026534"/>
    </source>
</evidence>
<comment type="pathway">
    <text evidence="1 5">Glycan metabolism; L-arabinan degradation.</text>
</comment>
<dbReference type="PANTHER" id="PTHR43301:SF3">
    <property type="entry name" value="ARABINAN ENDO-1,5-ALPHA-L-ARABINOSIDASE A-RELATED"/>
    <property type="match status" value="1"/>
</dbReference>
<dbReference type="InterPro" id="IPR006710">
    <property type="entry name" value="Glyco_hydro_43"/>
</dbReference>
<keyword evidence="3 5" id="KW-0378">Hydrolase</keyword>
<dbReference type="InterPro" id="IPR016840">
    <property type="entry name" value="Glyco_hydro_43_endo_a_Ara-ase"/>
</dbReference>
<comment type="similarity">
    <text evidence="2 5">Belongs to the glycosyl hydrolase 43 family.</text>
</comment>
<dbReference type="PIRSF" id="PIRSF026534">
    <property type="entry name" value="Endo_alpha-L-arabinosidase"/>
    <property type="match status" value="1"/>
</dbReference>
<gene>
    <name evidence="8" type="ORF">O4U47_00690</name>
</gene>
<feature type="chain" id="PRO_5046154448" evidence="7">
    <location>
        <begin position="22"/>
        <end position="345"/>
    </location>
</feature>
<evidence type="ECO:0000256" key="2">
    <source>
        <dbReference type="ARBA" id="ARBA00009865"/>
    </source>
</evidence>
<sequence length="345" mass="36380">MPRTRTPLTAAAAAAALAALAACAPAPQGSTASAVSADSAAPPPPLTGDTGVHDPGLVAGGPGEDWYAFGTGDAGIGDGNIRMFTSPNGSHWEEGRTVWDTKPAWLSQEIPGVENLWAPEVYEHDGTYYLYYSASTFGSQRSLIALATNTTLDPDDPDYEWVDRGKVFESHEGDPYNAIDPGITEDSDGNPWMAFGSHWGGIYMVPLAWPDGKPADGAEPFRIADRQEGANRIEAPYIAEHGGDYYLYVSFDACCQGTDSTYKIAVGRADEPTGPFTDADGVPMTEGGGTVILADRGEDVAAGGQSLSGGHIAYHTYGPYGTPGDFRMGIEPVQWTGDGWPVLAH</sequence>
<dbReference type="InterPro" id="IPR023296">
    <property type="entry name" value="Glyco_hydro_beta-prop_sf"/>
</dbReference>
<keyword evidence="7" id="KW-0732">Signal</keyword>
<accession>A0ABT4TE89</accession>
<evidence type="ECO:0000256" key="4">
    <source>
        <dbReference type="ARBA" id="ARBA00023295"/>
    </source>
</evidence>
<comment type="caution">
    <text evidence="8">The sequence shown here is derived from an EMBL/GenBank/DDBJ whole genome shotgun (WGS) entry which is preliminary data.</text>
</comment>
<dbReference type="RefSeq" id="WP_270675010.1">
    <property type="nucleotide sequence ID" value="NZ_JAQFWP010000001.1"/>
</dbReference>
<evidence type="ECO:0000256" key="3">
    <source>
        <dbReference type="ARBA" id="ARBA00022801"/>
    </source>
</evidence>
<evidence type="ECO:0000256" key="6">
    <source>
        <dbReference type="SAM" id="MobiDB-lite"/>
    </source>
</evidence>
<dbReference type="Gene3D" id="2.115.10.20">
    <property type="entry name" value="Glycosyl hydrolase domain, family 43"/>
    <property type="match status" value="1"/>
</dbReference>
<evidence type="ECO:0000256" key="7">
    <source>
        <dbReference type="SAM" id="SignalP"/>
    </source>
</evidence>
<dbReference type="CDD" id="cd08998">
    <property type="entry name" value="GH43_Arb43a-like"/>
    <property type="match status" value="1"/>
</dbReference>
<keyword evidence="4 5" id="KW-0326">Glycosidase</keyword>
<keyword evidence="9" id="KW-1185">Reference proteome</keyword>
<feature type="signal peptide" evidence="7">
    <location>
        <begin position="1"/>
        <end position="21"/>
    </location>
</feature>
<protein>
    <submittedName>
        <fullName evidence="8">Arabinan endo-1,5-alpha-L-arabinosidase</fullName>
    </submittedName>
</protein>
<dbReference type="InterPro" id="IPR006311">
    <property type="entry name" value="TAT_signal"/>
</dbReference>
<evidence type="ECO:0000313" key="9">
    <source>
        <dbReference type="Proteomes" id="UP001165685"/>
    </source>
</evidence>
<dbReference type="PROSITE" id="PS51318">
    <property type="entry name" value="TAT"/>
    <property type="match status" value="1"/>
</dbReference>
<dbReference type="Proteomes" id="UP001165685">
    <property type="component" value="Unassembled WGS sequence"/>
</dbReference>